<feature type="region of interest" description="Disordered" evidence="1">
    <location>
        <begin position="415"/>
        <end position="436"/>
    </location>
</feature>
<dbReference type="InterPro" id="IPR009003">
    <property type="entry name" value="Peptidase_S1_PA"/>
</dbReference>
<feature type="region of interest" description="Disordered" evidence="1">
    <location>
        <begin position="502"/>
        <end position="536"/>
    </location>
</feature>
<dbReference type="SUPFAM" id="SSF50494">
    <property type="entry name" value="Trypsin-like serine proteases"/>
    <property type="match status" value="1"/>
</dbReference>
<gene>
    <name evidence="2" type="ORF">BD289DRAFT_457095</name>
</gene>
<accession>A0A2T2ZTA4</accession>
<dbReference type="AlphaFoldDB" id="A0A2T2ZTA4"/>
<dbReference type="EMBL" id="KZ678737">
    <property type="protein sequence ID" value="PSR75950.1"/>
    <property type="molecule type" value="Genomic_DNA"/>
</dbReference>
<protein>
    <recommendedName>
        <fullName evidence="4">Peptidase S1 domain-containing protein</fullName>
    </recommendedName>
</protein>
<keyword evidence="3" id="KW-1185">Reference proteome</keyword>
<sequence>MEEPSQPPNAHSALSFADVDEPYQPGAEEQAEYYDGLAGKPRLVARSSTHRWSMPPREFSWDWGHIGKRYAPIQECEQLVEQWTTVLALDVAAILKNCAWNFFVPIRIGMENEAPRQYPTVLLVGVARNTLDWDRGIAVALECYRRLQAAHIQEMHVEICELAHISQAASTDLEGCIDASAWCDVARQNTNQSVLPLLSGLGFPLAYDAEIHRQGTLGLYVQLSGDVTERTYGLTCRHVVVAGRSPLASYKASESDNPASRQVHVQADQPTFEWCLQQLRDRQQELDGWVAEKQRKETRWNDWYCLDPAFASRRPTEEDKEQLERLRAAAAYNKKVLAECSAVSNKSSRRVGSLAFLPTLRLSEQRLGFLTDWGLVAFDMDKFSHKPENKVVIDQSLRGHFLPRIKNNLLQLRLSDQDSPSEKRSKVAKRGSRTGLTMGTRSSIEAVVRHPDVGSESECLAWEMLIIPPQGQDRFSANGDSGAAVFDTEGIIVGMVTASTREPADDWRGVPGTRRTPTEHPGGNVLPQDAPADADLPRCPWGQDITFATPIEVILQDIERFTGLKPKLA</sequence>
<evidence type="ECO:0008006" key="4">
    <source>
        <dbReference type="Google" id="ProtNLM"/>
    </source>
</evidence>
<dbReference type="Proteomes" id="UP000241462">
    <property type="component" value="Unassembled WGS sequence"/>
</dbReference>
<evidence type="ECO:0000313" key="2">
    <source>
        <dbReference type="EMBL" id="PSR75950.1"/>
    </source>
</evidence>
<proteinExistence type="predicted"/>
<evidence type="ECO:0000256" key="1">
    <source>
        <dbReference type="SAM" id="MobiDB-lite"/>
    </source>
</evidence>
<dbReference type="OrthoDB" id="5424209at2759"/>
<dbReference type="STRING" id="2025994.A0A2T2ZTA4"/>
<organism evidence="2 3">
    <name type="scientific">Coniella lustricola</name>
    <dbReference type="NCBI Taxonomy" id="2025994"/>
    <lineage>
        <taxon>Eukaryota</taxon>
        <taxon>Fungi</taxon>
        <taxon>Dikarya</taxon>
        <taxon>Ascomycota</taxon>
        <taxon>Pezizomycotina</taxon>
        <taxon>Sordariomycetes</taxon>
        <taxon>Sordariomycetidae</taxon>
        <taxon>Diaporthales</taxon>
        <taxon>Schizoparmaceae</taxon>
        <taxon>Coniella</taxon>
    </lineage>
</organism>
<reference evidence="2 3" key="1">
    <citation type="journal article" date="2018" name="Mycol. Prog.">
        <title>Coniella lustricola, a new species from submerged detritus.</title>
        <authorList>
            <person name="Raudabaugh D.B."/>
            <person name="Iturriaga T."/>
            <person name="Carver A."/>
            <person name="Mondo S."/>
            <person name="Pangilinan J."/>
            <person name="Lipzen A."/>
            <person name="He G."/>
            <person name="Amirebrahimi M."/>
            <person name="Grigoriev I.V."/>
            <person name="Miller A.N."/>
        </authorList>
    </citation>
    <scope>NUCLEOTIDE SEQUENCE [LARGE SCALE GENOMIC DNA]</scope>
    <source>
        <strain evidence="2 3">B22-T-1</strain>
    </source>
</reference>
<name>A0A2T2ZTA4_9PEZI</name>
<dbReference type="InParanoid" id="A0A2T2ZTA4"/>
<feature type="region of interest" description="Disordered" evidence="1">
    <location>
        <begin position="1"/>
        <end position="21"/>
    </location>
</feature>
<evidence type="ECO:0000313" key="3">
    <source>
        <dbReference type="Proteomes" id="UP000241462"/>
    </source>
</evidence>